<feature type="compositionally biased region" description="Low complexity" evidence="1">
    <location>
        <begin position="37"/>
        <end position="46"/>
    </location>
</feature>
<name>A0A8J2JGY6_9HEXA</name>
<evidence type="ECO:0000313" key="2">
    <source>
        <dbReference type="EMBL" id="CAG7720058.1"/>
    </source>
</evidence>
<dbReference type="EMBL" id="CAJVCH010067024">
    <property type="protein sequence ID" value="CAG7720058.1"/>
    <property type="molecule type" value="Genomic_DNA"/>
</dbReference>
<feature type="compositionally biased region" description="Polar residues" evidence="1">
    <location>
        <begin position="1"/>
        <end position="18"/>
    </location>
</feature>
<reference evidence="2" key="1">
    <citation type="submission" date="2021-06" db="EMBL/GenBank/DDBJ databases">
        <authorList>
            <person name="Hodson N. C."/>
            <person name="Mongue J. A."/>
            <person name="Jaron S. K."/>
        </authorList>
    </citation>
    <scope>NUCLEOTIDE SEQUENCE</scope>
</reference>
<proteinExistence type="predicted"/>
<keyword evidence="3" id="KW-1185">Reference proteome</keyword>
<feature type="region of interest" description="Disordered" evidence="1">
    <location>
        <begin position="36"/>
        <end position="75"/>
    </location>
</feature>
<dbReference type="AlphaFoldDB" id="A0A8J2JGY6"/>
<feature type="compositionally biased region" description="Polar residues" evidence="1">
    <location>
        <begin position="58"/>
        <end position="67"/>
    </location>
</feature>
<evidence type="ECO:0000313" key="3">
    <source>
        <dbReference type="Proteomes" id="UP000708208"/>
    </source>
</evidence>
<sequence>MGSTDLLGSSGEQISFEGSTWRAPQVKPAENVKFMRSTSLSSSNDSNGHPCFLRPSYPQMSSRSQFGSEPKQKFL</sequence>
<gene>
    <name evidence="2" type="ORF">AFUS01_LOCUS9349</name>
</gene>
<evidence type="ECO:0000256" key="1">
    <source>
        <dbReference type="SAM" id="MobiDB-lite"/>
    </source>
</evidence>
<protein>
    <submittedName>
        <fullName evidence="2">Uncharacterized protein</fullName>
    </submittedName>
</protein>
<dbReference type="Proteomes" id="UP000708208">
    <property type="component" value="Unassembled WGS sequence"/>
</dbReference>
<comment type="caution">
    <text evidence="2">The sequence shown here is derived from an EMBL/GenBank/DDBJ whole genome shotgun (WGS) entry which is preliminary data.</text>
</comment>
<accession>A0A8J2JGY6</accession>
<organism evidence="2 3">
    <name type="scientific">Allacma fusca</name>
    <dbReference type="NCBI Taxonomy" id="39272"/>
    <lineage>
        <taxon>Eukaryota</taxon>
        <taxon>Metazoa</taxon>
        <taxon>Ecdysozoa</taxon>
        <taxon>Arthropoda</taxon>
        <taxon>Hexapoda</taxon>
        <taxon>Collembola</taxon>
        <taxon>Symphypleona</taxon>
        <taxon>Sminthuridae</taxon>
        <taxon>Allacma</taxon>
    </lineage>
</organism>
<feature type="region of interest" description="Disordered" evidence="1">
    <location>
        <begin position="1"/>
        <end position="22"/>
    </location>
</feature>